<dbReference type="Pfam" id="PF18758">
    <property type="entry name" value="KDZ"/>
    <property type="match status" value="1"/>
</dbReference>
<organism evidence="3 4">
    <name type="scientific">Hydnomerulius pinastri MD-312</name>
    <dbReference type="NCBI Taxonomy" id="994086"/>
    <lineage>
        <taxon>Eukaryota</taxon>
        <taxon>Fungi</taxon>
        <taxon>Dikarya</taxon>
        <taxon>Basidiomycota</taxon>
        <taxon>Agaricomycotina</taxon>
        <taxon>Agaricomycetes</taxon>
        <taxon>Agaricomycetidae</taxon>
        <taxon>Boletales</taxon>
        <taxon>Boletales incertae sedis</taxon>
        <taxon>Leucogyrophana</taxon>
    </lineage>
</organism>
<dbReference type="AlphaFoldDB" id="A0A0C9WED8"/>
<dbReference type="PANTHER" id="PTHR33096">
    <property type="entry name" value="CXC2 DOMAIN-CONTAINING PROTEIN"/>
    <property type="match status" value="1"/>
</dbReference>
<dbReference type="InterPro" id="IPR041457">
    <property type="entry name" value="CxC2_KDZ-assoc"/>
</dbReference>
<protein>
    <recommendedName>
        <fullName evidence="2">CxC2-like cysteine cluster KDZ transposase-associated domain-containing protein</fullName>
    </recommendedName>
</protein>
<feature type="compositionally biased region" description="Acidic residues" evidence="1">
    <location>
        <begin position="110"/>
        <end position="119"/>
    </location>
</feature>
<evidence type="ECO:0000259" key="2">
    <source>
        <dbReference type="Pfam" id="PF18803"/>
    </source>
</evidence>
<dbReference type="InterPro" id="IPR040521">
    <property type="entry name" value="KDZ"/>
</dbReference>
<dbReference type="Pfam" id="PF18803">
    <property type="entry name" value="CxC2"/>
    <property type="match status" value="1"/>
</dbReference>
<feature type="domain" description="CxC2-like cysteine cluster KDZ transposase-associated" evidence="2">
    <location>
        <begin position="169"/>
        <end position="220"/>
    </location>
</feature>
<gene>
    <name evidence="3" type="ORF">HYDPIDRAFT_72594</name>
</gene>
<evidence type="ECO:0000313" key="3">
    <source>
        <dbReference type="EMBL" id="KIJ63237.1"/>
    </source>
</evidence>
<reference evidence="3 4" key="1">
    <citation type="submission" date="2014-04" db="EMBL/GenBank/DDBJ databases">
        <title>Evolutionary Origins and Diversification of the Mycorrhizal Mutualists.</title>
        <authorList>
            <consortium name="DOE Joint Genome Institute"/>
            <consortium name="Mycorrhizal Genomics Consortium"/>
            <person name="Kohler A."/>
            <person name="Kuo A."/>
            <person name="Nagy L.G."/>
            <person name="Floudas D."/>
            <person name="Copeland A."/>
            <person name="Barry K.W."/>
            <person name="Cichocki N."/>
            <person name="Veneault-Fourrey C."/>
            <person name="LaButti K."/>
            <person name="Lindquist E.A."/>
            <person name="Lipzen A."/>
            <person name="Lundell T."/>
            <person name="Morin E."/>
            <person name="Murat C."/>
            <person name="Riley R."/>
            <person name="Ohm R."/>
            <person name="Sun H."/>
            <person name="Tunlid A."/>
            <person name="Henrissat B."/>
            <person name="Grigoriev I.V."/>
            <person name="Hibbett D.S."/>
            <person name="Martin F."/>
        </authorList>
    </citation>
    <scope>NUCLEOTIDE SEQUENCE [LARGE SCALE GENOMIC DNA]</scope>
    <source>
        <strain evidence="3 4">MD-312</strain>
    </source>
</reference>
<dbReference type="OrthoDB" id="3192989at2759"/>
<dbReference type="Proteomes" id="UP000053820">
    <property type="component" value="Unassembled WGS sequence"/>
</dbReference>
<feature type="non-terminal residue" evidence="3">
    <location>
        <position position="889"/>
    </location>
</feature>
<feature type="region of interest" description="Disordered" evidence="1">
    <location>
        <begin position="106"/>
        <end position="132"/>
    </location>
</feature>
<evidence type="ECO:0000313" key="4">
    <source>
        <dbReference type="Proteomes" id="UP000053820"/>
    </source>
</evidence>
<evidence type="ECO:0000256" key="1">
    <source>
        <dbReference type="SAM" id="MobiDB-lite"/>
    </source>
</evidence>
<name>A0A0C9WED8_9AGAM</name>
<keyword evidence="4" id="KW-1185">Reference proteome</keyword>
<dbReference type="EMBL" id="KN839851">
    <property type="protein sequence ID" value="KIJ63237.1"/>
    <property type="molecule type" value="Genomic_DNA"/>
</dbReference>
<accession>A0A0C9WED8</accession>
<feature type="non-terminal residue" evidence="3">
    <location>
        <position position="1"/>
    </location>
</feature>
<dbReference type="PANTHER" id="PTHR33096:SF1">
    <property type="entry name" value="CXC1-LIKE CYSTEINE CLUSTER ASSOCIATED WITH KDZ TRANSPOSASES DOMAIN-CONTAINING PROTEIN"/>
    <property type="match status" value="1"/>
</dbReference>
<proteinExistence type="predicted"/>
<sequence length="889" mass="100903">NDLMREWLEYEEEYLEALLQREGADGRTCSRGCGRDSIYRCADCFGQPMLCTSCCRSAHQLHPFHHVEQWPGDHFAPSSLRAAGLVLQLGHGGVRCPAASASLLDHLDSGDGETEEEVEKQEATEQVSTDEEGFPTMASIQATLNSFSVLDTRHYDDAGNHLLTMVNISTQLLEVGLYPATQKLPRTAFTFQLLESFRLMNLECKMTAMSFYKYLRRVTDPVLPHTTPDRYKKLLRISRQWRYLQNKLVFGFAHDSGVKVKDGKLAYFCPACPQPGVNLSKDWTKDLGDTWKYSRSFVMDGNFSAKHMKLKNNDDFDLTGGSGYFTASPRYRAHLQIANDRQPKSTCHEHKAVNQVHATQKHLTTTGIGAIACARHGCFVPDTVVDFQKGERQVNMDYALCRALGKLEGMPRATIIYDIACQFSVHFGTQVSRNDYLKFSDTIQIVWGIGLFHIHGHRDVCLSRYSPDLIPGIGKVDGEVLETLWSQLNEICGSTRSMTAAHQREVLNDHMLDSNQKKMLNIVQSLSRKYIQALQGLEVAKEGYQNLTANTDQSLITQWIAQAEEAQTRHFADVTAMDIFDVQLQRAPTQAEMQLQLAEDPAQPSSARGVTSWLSLGLKIEELQLRIAGLVKQAGINPTITERLDIDCRKTRLDNMIDDFSRKATQYLAEDVLVSQGNTDSDWHDIELGDEPILPLPSNISTNQCRDHSVGYLVDHELKLRQGQANDALHNIRIDLGHRFFLYRTVVRQAKHSQHKKSRAWDAVHQVNTALSVHTAIYRRCRKAMIALGASSMLLQRYQELKQEYLQLKTVEIDPSVTGTRGKSLPWFWTMNTDLEAGNWMSEFLRVKFHRAKVNVNRCTEEVALLKMEMQWAANFFQHHSNKWKRFAA</sequence>
<dbReference type="HOGENOM" id="CLU_003703_13_1_1"/>